<gene>
    <name evidence="2" type="ORF">PENTCL1PPCAC_4519</name>
</gene>
<feature type="non-terminal residue" evidence="2">
    <location>
        <position position="175"/>
    </location>
</feature>
<feature type="transmembrane region" description="Helical" evidence="1">
    <location>
        <begin position="133"/>
        <end position="156"/>
    </location>
</feature>
<dbReference type="SUPFAM" id="SSF81321">
    <property type="entry name" value="Family A G protein-coupled receptor-like"/>
    <property type="match status" value="1"/>
</dbReference>
<evidence type="ECO:0000313" key="2">
    <source>
        <dbReference type="EMBL" id="GMS82344.1"/>
    </source>
</evidence>
<dbReference type="PANTHER" id="PTHR45830:SF15">
    <property type="entry name" value="SERPENTINE RECEPTOR, CLASS I"/>
    <property type="match status" value="1"/>
</dbReference>
<organism evidence="2 3">
    <name type="scientific">Pristionchus entomophagus</name>
    <dbReference type="NCBI Taxonomy" id="358040"/>
    <lineage>
        <taxon>Eukaryota</taxon>
        <taxon>Metazoa</taxon>
        <taxon>Ecdysozoa</taxon>
        <taxon>Nematoda</taxon>
        <taxon>Chromadorea</taxon>
        <taxon>Rhabditida</taxon>
        <taxon>Rhabditina</taxon>
        <taxon>Diplogasteromorpha</taxon>
        <taxon>Diplogasteroidea</taxon>
        <taxon>Neodiplogasteridae</taxon>
        <taxon>Pristionchus</taxon>
    </lineage>
</organism>
<dbReference type="Pfam" id="PF10318">
    <property type="entry name" value="7TM_GPCR_Srh"/>
    <property type="match status" value="1"/>
</dbReference>
<feature type="non-terminal residue" evidence="2">
    <location>
        <position position="1"/>
    </location>
</feature>
<name>A0AAV5SQB6_9BILA</name>
<evidence type="ECO:0000313" key="3">
    <source>
        <dbReference type="Proteomes" id="UP001432027"/>
    </source>
</evidence>
<feature type="transmembrane region" description="Helical" evidence="1">
    <location>
        <begin position="103"/>
        <end position="127"/>
    </location>
</feature>
<accession>A0AAV5SQB6</accession>
<keyword evidence="1" id="KW-1133">Transmembrane helix</keyword>
<dbReference type="InterPro" id="IPR019422">
    <property type="entry name" value="7TM_GPCR_serpentine_rcpt_Srh"/>
</dbReference>
<dbReference type="Proteomes" id="UP001432027">
    <property type="component" value="Unassembled WGS sequence"/>
</dbReference>
<keyword evidence="1" id="KW-0472">Membrane</keyword>
<proteinExistence type="predicted"/>
<keyword evidence="3" id="KW-1185">Reference proteome</keyword>
<comment type="caution">
    <text evidence="2">The sequence shown here is derived from an EMBL/GenBank/DDBJ whole genome shotgun (WGS) entry which is preliminary data.</text>
</comment>
<dbReference type="AlphaFoldDB" id="A0AAV5SQB6"/>
<protein>
    <recommendedName>
        <fullName evidence="4">G protein-coupled receptor</fullName>
    </recommendedName>
</protein>
<keyword evidence="1" id="KW-0812">Transmembrane</keyword>
<reference evidence="2" key="1">
    <citation type="submission" date="2023-10" db="EMBL/GenBank/DDBJ databases">
        <title>Genome assembly of Pristionchus species.</title>
        <authorList>
            <person name="Yoshida K."/>
            <person name="Sommer R.J."/>
        </authorList>
    </citation>
    <scope>NUCLEOTIDE SEQUENCE</scope>
    <source>
        <strain evidence="2">RS0144</strain>
    </source>
</reference>
<evidence type="ECO:0008006" key="4">
    <source>
        <dbReference type="Google" id="ProtNLM"/>
    </source>
</evidence>
<dbReference type="EMBL" id="BTSX01000002">
    <property type="protein sequence ID" value="GMS82344.1"/>
    <property type="molecule type" value="Genomic_DNA"/>
</dbReference>
<evidence type="ECO:0000256" key="1">
    <source>
        <dbReference type="SAM" id="Phobius"/>
    </source>
</evidence>
<dbReference type="PANTHER" id="PTHR45830">
    <property type="entry name" value="SERPENTINE RECEPTOR, CLASS I"/>
    <property type="match status" value="1"/>
</dbReference>
<sequence>ISTLFAALGPLGFSICRLTSEEIEDRFEVSPLMRWLEKKPEFLIYSILMRPQLLVVIGLVLITAIFFSIACGSLMIHTIRIVQKSKLNSGKSKDLSNAAMRNLFIQFSVFACSLLLPACVFLLRAWVWFDVESAFIACQIIFASHSLASSLVALLINSNYRRSLRFWRRAREIQL</sequence>
<feature type="transmembrane region" description="Helical" evidence="1">
    <location>
        <begin position="53"/>
        <end position="82"/>
    </location>
</feature>